<evidence type="ECO:0000313" key="4">
    <source>
        <dbReference type="Proteomes" id="UP001142810"/>
    </source>
</evidence>
<comment type="caution">
    <text evidence="3">The sequence shown here is derived from an EMBL/GenBank/DDBJ whole genome shotgun (WGS) entry which is preliminary data.</text>
</comment>
<evidence type="ECO:0000256" key="1">
    <source>
        <dbReference type="SAM" id="Phobius"/>
    </source>
</evidence>
<sequence>MSNKKIYIFFLLLKLITISSFSDANVQESYENERSRILRLDHFQVYEALENSKIYDKNSPIGKYFYNSIIRFSHMGNEQLFITLQDEEDLKKTYPAIFLEYLIKKNIESDESIDEKIAKFESYAAIAEKERWPRVFRYSMAWLVEFEVNNFRDSSALVRMYQLLDKAPVFEYAEIAIDYPLQSLYFDIAVSLNRLGRHSDALQYCHMLRELGAKNSDLKYYSTQCKIHPLLALGRSEDALKLLYEEIKTSRETADHYSLVINYISTARALIGSNKLDQAEVLINDALIIQKNKNYDGFEGYAPEYMLLADIFNKKGDFNKAERYLSLSKSELKDAYSNVGMELRYLNIEQNILEKREYYSEALKIAKKAVEISLEREQKFPYQALTNLINKLNERQIRHLNKTESLTKLREASLITALIFLAILFVFVLYSLKNILSERKDSKINSMYDIASGTLSFSSWKSNAIKLYKTKIDFFLVLIETGIDRNLLKYEESTFDFIKNCKYQLLSDEKIARYNETTYVLKLSASSARDCNNRLNDILHKANSESKLPVRYFKIPFPRNFMFGRKIKLYLRQLKQRDFNIL</sequence>
<keyword evidence="2" id="KW-0732">Signal</keyword>
<dbReference type="SUPFAM" id="SSF48452">
    <property type="entry name" value="TPR-like"/>
    <property type="match status" value="1"/>
</dbReference>
<dbReference type="Proteomes" id="UP001142810">
    <property type="component" value="Unassembled WGS sequence"/>
</dbReference>
<evidence type="ECO:0000313" key="3">
    <source>
        <dbReference type="EMBL" id="MCW8109156.1"/>
    </source>
</evidence>
<dbReference type="Gene3D" id="1.25.40.10">
    <property type="entry name" value="Tetratricopeptide repeat domain"/>
    <property type="match status" value="1"/>
</dbReference>
<keyword evidence="1" id="KW-0472">Membrane</keyword>
<feature type="signal peptide" evidence="2">
    <location>
        <begin position="1"/>
        <end position="24"/>
    </location>
</feature>
<accession>A0ABT3PAQ8</accession>
<name>A0ABT3PAQ8_9ALTE</name>
<feature type="chain" id="PRO_5047411875" description="Tetratricopeptide repeat protein" evidence="2">
    <location>
        <begin position="25"/>
        <end position="582"/>
    </location>
</feature>
<dbReference type="InterPro" id="IPR011990">
    <property type="entry name" value="TPR-like_helical_dom_sf"/>
</dbReference>
<keyword evidence="4" id="KW-1185">Reference proteome</keyword>
<keyword evidence="1" id="KW-1133">Transmembrane helix</keyword>
<dbReference type="RefSeq" id="WP_265617903.1">
    <property type="nucleotide sequence ID" value="NZ_JAPFRD010000011.1"/>
</dbReference>
<reference evidence="3" key="1">
    <citation type="submission" date="2022-11" db="EMBL/GenBank/DDBJ databases">
        <title>Alteromonas sp. nov., isolated from sea water of the Qingdao.</title>
        <authorList>
            <person name="Wang Q."/>
        </authorList>
    </citation>
    <scope>NUCLEOTIDE SEQUENCE</scope>
    <source>
        <strain evidence="3">ASW11-7</strain>
    </source>
</reference>
<evidence type="ECO:0000256" key="2">
    <source>
        <dbReference type="SAM" id="SignalP"/>
    </source>
</evidence>
<organism evidence="3 4">
    <name type="scientific">Alteromonas aquimaris</name>
    <dbReference type="NCBI Taxonomy" id="2998417"/>
    <lineage>
        <taxon>Bacteria</taxon>
        <taxon>Pseudomonadati</taxon>
        <taxon>Pseudomonadota</taxon>
        <taxon>Gammaproteobacteria</taxon>
        <taxon>Alteromonadales</taxon>
        <taxon>Alteromonadaceae</taxon>
        <taxon>Alteromonas/Salinimonas group</taxon>
        <taxon>Alteromonas</taxon>
    </lineage>
</organism>
<keyword evidence="1" id="KW-0812">Transmembrane</keyword>
<gene>
    <name evidence="3" type="ORF">OPS25_11670</name>
</gene>
<proteinExistence type="predicted"/>
<feature type="transmembrane region" description="Helical" evidence="1">
    <location>
        <begin position="412"/>
        <end position="432"/>
    </location>
</feature>
<protein>
    <recommendedName>
        <fullName evidence="5">Tetratricopeptide repeat protein</fullName>
    </recommendedName>
</protein>
<dbReference type="EMBL" id="JAPFRD010000011">
    <property type="protein sequence ID" value="MCW8109156.1"/>
    <property type="molecule type" value="Genomic_DNA"/>
</dbReference>
<evidence type="ECO:0008006" key="5">
    <source>
        <dbReference type="Google" id="ProtNLM"/>
    </source>
</evidence>